<dbReference type="Proteomes" id="UP000179807">
    <property type="component" value="Unassembled WGS sequence"/>
</dbReference>
<feature type="compositionally biased region" description="Polar residues" evidence="1">
    <location>
        <begin position="292"/>
        <end position="305"/>
    </location>
</feature>
<reference evidence="2" key="1">
    <citation type="submission" date="2016-10" db="EMBL/GenBank/DDBJ databases">
        <authorList>
            <person name="Benchimol M."/>
            <person name="Almeida L.G."/>
            <person name="Vasconcelos A.T."/>
            <person name="Perreira-Neves A."/>
            <person name="Rosa I.A."/>
            <person name="Tasca T."/>
            <person name="Bogo M.R."/>
            <person name="de Souza W."/>
        </authorList>
    </citation>
    <scope>NUCLEOTIDE SEQUENCE [LARGE SCALE GENOMIC DNA]</scope>
    <source>
        <strain evidence="2">K</strain>
    </source>
</reference>
<dbReference type="RefSeq" id="XP_068368773.1">
    <property type="nucleotide sequence ID" value="XM_068497555.1"/>
</dbReference>
<feature type="region of interest" description="Disordered" evidence="1">
    <location>
        <begin position="152"/>
        <end position="174"/>
    </location>
</feature>
<dbReference type="EMBL" id="MLAK01000207">
    <property type="protein sequence ID" value="OHT15637.1"/>
    <property type="molecule type" value="Genomic_DNA"/>
</dbReference>
<feature type="compositionally biased region" description="Basic residues" evidence="1">
    <location>
        <begin position="153"/>
        <end position="173"/>
    </location>
</feature>
<feature type="region of interest" description="Disordered" evidence="1">
    <location>
        <begin position="232"/>
        <end position="305"/>
    </location>
</feature>
<proteinExistence type="predicted"/>
<feature type="compositionally biased region" description="Polar residues" evidence="1">
    <location>
        <begin position="235"/>
        <end position="254"/>
    </location>
</feature>
<comment type="caution">
    <text evidence="2">The sequence shown here is derived from an EMBL/GenBank/DDBJ whole genome shotgun (WGS) entry which is preliminary data.</text>
</comment>
<evidence type="ECO:0000256" key="1">
    <source>
        <dbReference type="SAM" id="MobiDB-lite"/>
    </source>
</evidence>
<accession>A0A1J4L178</accession>
<organism evidence="2 3">
    <name type="scientific">Tritrichomonas foetus</name>
    <dbReference type="NCBI Taxonomy" id="1144522"/>
    <lineage>
        <taxon>Eukaryota</taxon>
        <taxon>Metamonada</taxon>
        <taxon>Parabasalia</taxon>
        <taxon>Tritrichomonadida</taxon>
        <taxon>Tritrichomonadidae</taxon>
        <taxon>Tritrichomonas</taxon>
    </lineage>
</organism>
<protein>
    <recommendedName>
        <fullName evidence="4">SPK domain-containing protein</fullName>
    </recommendedName>
</protein>
<evidence type="ECO:0000313" key="2">
    <source>
        <dbReference type="EMBL" id="OHT15637.1"/>
    </source>
</evidence>
<evidence type="ECO:0000313" key="3">
    <source>
        <dbReference type="Proteomes" id="UP000179807"/>
    </source>
</evidence>
<dbReference type="VEuPathDB" id="TrichDB:TRFO_14007"/>
<evidence type="ECO:0008006" key="4">
    <source>
        <dbReference type="Google" id="ProtNLM"/>
    </source>
</evidence>
<name>A0A1J4L178_9EUKA</name>
<gene>
    <name evidence="2" type="ORF">TRFO_14007</name>
</gene>
<dbReference type="GeneID" id="94832259"/>
<sequence length="305" mass="35679">MPPRKVVPNQIWELPVTWTVTEIKEYIQSSESKQDSLDVNKYLKTRGNVETTMYEQIVSIQKNVNPKKDKFPLIQFIKLFMAMKKRDPNNIHLKLRTHLVRRSDKMMKIFLEDFKDDVQQTLEEFHFFFDGNNWNSAFKIEETNVLQANTHGSFKKSTRLKHPPKNKKLKKQQNKHENYFTDPLFNNISRNNNHDNNVEILDMNNVNAKYQVNTHNLSIDIKNLNVCKSQKKMESASTQTMNSNSDTNNVNGQNDKSDNEPIFKVWMDDDSSQNERDFPGSEFNADDFFEINSDTGNDSTLSPCL</sequence>
<dbReference type="AlphaFoldDB" id="A0A1J4L178"/>
<keyword evidence="3" id="KW-1185">Reference proteome</keyword>